<dbReference type="AlphaFoldDB" id="Q08U74"/>
<comment type="caution">
    <text evidence="2">The sequence shown here is derived from an EMBL/GenBank/DDBJ whole genome shotgun (WGS) entry which is preliminary data.</text>
</comment>
<evidence type="ECO:0000313" key="2">
    <source>
        <dbReference type="EMBL" id="EAU64019.1"/>
    </source>
</evidence>
<evidence type="ECO:0000313" key="3">
    <source>
        <dbReference type="Proteomes" id="UP000032702"/>
    </source>
</evidence>
<dbReference type="Proteomes" id="UP000032702">
    <property type="component" value="Unassembled WGS sequence"/>
</dbReference>
<proteinExistence type="predicted"/>
<dbReference type="EMBL" id="AAMD01000134">
    <property type="protein sequence ID" value="EAU64019.1"/>
    <property type="molecule type" value="Genomic_DNA"/>
</dbReference>
<feature type="region of interest" description="Disordered" evidence="1">
    <location>
        <begin position="141"/>
        <end position="166"/>
    </location>
</feature>
<feature type="compositionally biased region" description="Gly residues" evidence="1">
    <location>
        <begin position="103"/>
        <end position="120"/>
    </location>
</feature>
<gene>
    <name evidence="2" type="ORF">STIAU_1592</name>
</gene>
<feature type="non-terminal residue" evidence="2">
    <location>
        <position position="1"/>
    </location>
</feature>
<protein>
    <submittedName>
        <fullName evidence="2">Uncharacterized protein</fullName>
    </submittedName>
</protein>
<sequence length="219" mass="21986">LAGLQRLPGGEALGARELLPTAAAPGQQVHRGAAGGEQAGVVGGPFIGELAPAGQGRMDGEAGLVREDGAQDGVGGLGLQGPVEHLLEVGGRQVHPLIARVRGGGTGGGVGRPHGRGAGGEPQQVLGLAGGAGDDRLVGARKAQPSQVPQGGARLGRQHGLANPQPRDEAHLLQPLERRLARVAGLAPMRGGRQVAGRETAVIVGRTDEAVEVVLAHWV</sequence>
<feature type="region of interest" description="Disordered" evidence="1">
    <location>
        <begin position="103"/>
        <end position="123"/>
    </location>
</feature>
<evidence type="ECO:0000256" key="1">
    <source>
        <dbReference type="SAM" id="MobiDB-lite"/>
    </source>
</evidence>
<name>Q08U74_STIAD</name>
<reference evidence="2 3" key="1">
    <citation type="submission" date="2006-04" db="EMBL/GenBank/DDBJ databases">
        <authorList>
            <person name="Nierman W.C."/>
        </authorList>
    </citation>
    <scope>NUCLEOTIDE SEQUENCE [LARGE SCALE GENOMIC DNA]</scope>
    <source>
        <strain evidence="2 3">DW4/3-1</strain>
    </source>
</reference>
<accession>Q08U74</accession>
<organism evidence="2 3">
    <name type="scientific">Stigmatella aurantiaca (strain DW4/3-1)</name>
    <dbReference type="NCBI Taxonomy" id="378806"/>
    <lineage>
        <taxon>Bacteria</taxon>
        <taxon>Pseudomonadati</taxon>
        <taxon>Myxococcota</taxon>
        <taxon>Myxococcia</taxon>
        <taxon>Myxococcales</taxon>
        <taxon>Cystobacterineae</taxon>
        <taxon>Archangiaceae</taxon>
        <taxon>Stigmatella</taxon>
    </lineage>
</organism>